<comment type="caution">
    <text evidence="2">The sequence shown here is derived from an EMBL/GenBank/DDBJ whole genome shotgun (WGS) entry which is preliminary data.</text>
</comment>
<protein>
    <recommendedName>
        <fullName evidence="1">DUF6318 domain-containing protein</fullName>
    </recommendedName>
</protein>
<name>A0ABP4XXM0_9MICO</name>
<keyword evidence="3" id="KW-1185">Reference proteome</keyword>
<dbReference type="Proteomes" id="UP001499938">
    <property type="component" value="Unassembled WGS sequence"/>
</dbReference>
<evidence type="ECO:0000313" key="2">
    <source>
        <dbReference type="EMBL" id="GAA1792012.1"/>
    </source>
</evidence>
<accession>A0ABP4XXM0</accession>
<sequence>MAFVEYYWAATNYALTKPDPDLLVGLSAPSCDACEATVTGARELVADNHRYTNSTLTVESTEFIFNSKGSAAILTRVDFLPTTVVDEKGKVLQSLPRELATRVVNLKWTDQWQVDSVAAG</sequence>
<gene>
    <name evidence="2" type="ORF">GCM10009811_15960</name>
</gene>
<proteinExistence type="predicted"/>
<dbReference type="Pfam" id="PF19843">
    <property type="entry name" value="DUF6318"/>
    <property type="match status" value="1"/>
</dbReference>
<reference evidence="3" key="1">
    <citation type="journal article" date="2019" name="Int. J. Syst. Evol. Microbiol.">
        <title>The Global Catalogue of Microorganisms (GCM) 10K type strain sequencing project: providing services to taxonomists for standard genome sequencing and annotation.</title>
        <authorList>
            <consortium name="The Broad Institute Genomics Platform"/>
            <consortium name="The Broad Institute Genome Sequencing Center for Infectious Disease"/>
            <person name="Wu L."/>
            <person name="Ma J."/>
        </authorList>
    </citation>
    <scope>NUCLEOTIDE SEQUENCE [LARGE SCALE GENOMIC DNA]</scope>
    <source>
        <strain evidence="3">JCM 15592</strain>
    </source>
</reference>
<evidence type="ECO:0000259" key="1">
    <source>
        <dbReference type="Pfam" id="PF19843"/>
    </source>
</evidence>
<feature type="domain" description="DUF6318" evidence="1">
    <location>
        <begin position="2"/>
        <end position="116"/>
    </location>
</feature>
<organism evidence="2 3">
    <name type="scientific">Nostocoides veronense</name>
    <dbReference type="NCBI Taxonomy" id="330836"/>
    <lineage>
        <taxon>Bacteria</taxon>
        <taxon>Bacillati</taxon>
        <taxon>Actinomycetota</taxon>
        <taxon>Actinomycetes</taxon>
        <taxon>Micrococcales</taxon>
        <taxon>Intrasporangiaceae</taxon>
        <taxon>Nostocoides</taxon>
    </lineage>
</organism>
<dbReference type="InterPro" id="IPR046281">
    <property type="entry name" value="DUF6318"/>
</dbReference>
<evidence type="ECO:0000313" key="3">
    <source>
        <dbReference type="Proteomes" id="UP001499938"/>
    </source>
</evidence>
<dbReference type="EMBL" id="BAAAPO010000025">
    <property type="protein sequence ID" value="GAA1792012.1"/>
    <property type="molecule type" value="Genomic_DNA"/>
</dbReference>